<dbReference type="Gene3D" id="2.40.10.220">
    <property type="entry name" value="predicted glycosyltransferase like domains"/>
    <property type="match status" value="1"/>
</dbReference>
<dbReference type="OrthoDB" id="5770162at2"/>
<protein>
    <submittedName>
        <fullName evidence="2">Type IV pilus assembly PilZ</fullName>
    </submittedName>
</protein>
<dbReference type="EMBL" id="AFWV01000001">
    <property type="protein sequence ID" value="EGV20363.1"/>
    <property type="molecule type" value="Genomic_DNA"/>
</dbReference>
<proteinExistence type="predicted"/>
<reference evidence="2 3" key="1">
    <citation type="submission" date="2011-06" db="EMBL/GenBank/DDBJ databases">
        <title>The draft genome of Thiocapsa marina 5811.</title>
        <authorList>
            <consortium name="US DOE Joint Genome Institute (JGI-PGF)"/>
            <person name="Lucas S."/>
            <person name="Han J."/>
            <person name="Cheng J.-F."/>
            <person name="Goodwin L."/>
            <person name="Pitluck S."/>
            <person name="Peters L."/>
            <person name="Land M.L."/>
            <person name="Hauser L."/>
            <person name="Vogl K."/>
            <person name="Liu Z."/>
            <person name="Imhoff J."/>
            <person name="Thiel V."/>
            <person name="Frigaard N.-U."/>
            <person name="Bryant D."/>
            <person name="Woyke T.J."/>
        </authorList>
    </citation>
    <scope>NUCLEOTIDE SEQUENCE [LARGE SCALE GENOMIC DNA]</scope>
    <source>
        <strain evidence="2 3">5811</strain>
    </source>
</reference>
<dbReference type="Pfam" id="PF07238">
    <property type="entry name" value="PilZ"/>
    <property type="match status" value="1"/>
</dbReference>
<accession>F9U5E0</accession>
<evidence type="ECO:0000313" key="3">
    <source>
        <dbReference type="Proteomes" id="UP000005459"/>
    </source>
</evidence>
<name>F9U5E0_9GAMM</name>
<feature type="domain" description="PilZ" evidence="1">
    <location>
        <begin position="2"/>
        <end position="81"/>
    </location>
</feature>
<dbReference type="Proteomes" id="UP000005459">
    <property type="component" value="Unassembled WGS sequence"/>
</dbReference>
<evidence type="ECO:0000259" key="1">
    <source>
        <dbReference type="Pfam" id="PF07238"/>
    </source>
</evidence>
<dbReference type="InterPro" id="IPR009875">
    <property type="entry name" value="PilZ_domain"/>
</dbReference>
<keyword evidence="3" id="KW-1185">Reference proteome</keyword>
<evidence type="ECO:0000313" key="2">
    <source>
        <dbReference type="EMBL" id="EGV20363.1"/>
    </source>
</evidence>
<dbReference type="SUPFAM" id="SSF141371">
    <property type="entry name" value="PilZ domain-like"/>
    <property type="match status" value="1"/>
</dbReference>
<sequence>MERRWHQRIEIDVPATLAINGKHRPGPCRIRNFSAGGLFLETAVPLERNQFVEVLIHPHGVSPRVIDGMVVHVGDSGVGIEAETRFWSQALNWA</sequence>
<organism evidence="2 3">
    <name type="scientific">Thiocapsa marina 5811</name>
    <dbReference type="NCBI Taxonomy" id="768671"/>
    <lineage>
        <taxon>Bacteria</taxon>
        <taxon>Pseudomonadati</taxon>
        <taxon>Pseudomonadota</taxon>
        <taxon>Gammaproteobacteria</taxon>
        <taxon>Chromatiales</taxon>
        <taxon>Chromatiaceae</taxon>
        <taxon>Thiocapsa</taxon>
    </lineage>
</organism>
<dbReference type="AlphaFoldDB" id="F9U5E0"/>
<gene>
    <name evidence="2" type="ORF">ThimaDRAFT_0141</name>
</gene>
<dbReference type="RefSeq" id="WP_007191019.1">
    <property type="nucleotide sequence ID" value="NZ_AFWV01000001.1"/>
</dbReference>
<dbReference type="STRING" id="768671.ThimaDRAFT_0141"/>
<dbReference type="GO" id="GO:0035438">
    <property type="term" value="F:cyclic-di-GMP binding"/>
    <property type="evidence" value="ECO:0007669"/>
    <property type="project" value="InterPro"/>
</dbReference>